<reference evidence="9 10" key="1">
    <citation type="submission" date="2020-05" db="EMBL/GenBank/DDBJ databases">
        <title>Identification and distribution of gene clusters putatively required for synthesis of sphingolipid metabolism inhibitors in phylogenetically diverse species of the filamentous fungus Fusarium.</title>
        <authorList>
            <person name="Kim H.-S."/>
            <person name="Busman M."/>
            <person name="Brown D.W."/>
            <person name="Divon H."/>
            <person name="Uhlig S."/>
            <person name="Proctor R.H."/>
        </authorList>
    </citation>
    <scope>NUCLEOTIDE SEQUENCE [LARGE SCALE GENOMIC DNA]</scope>
    <source>
        <strain evidence="9 10">NRRL 13617</strain>
    </source>
</reference>
<evidence type="ECO:0000256" key="7">
    <source>
        <dbReference type="SAM" id="MobiDB-lite"/>
    </source>
</evidence>
<dbReference type="FunFam" id="3.40.50.300:FF:000538">
    <property type="entry name" value="ATPase family AAA domain-containing protein 1"/>
    <property type="match status" value="1"/>
</dbReference>
<comment type="subcellular location">
    <subcellularLocation>
        <location evidence="1">Mitochondrion outer membrane</location>
        <topology evidence="1">Single-pass membrane protein</topology>
    </subcellularLocation>
</comment>
<dbReference type="InterPro" id="IPR003960">
    <property type="entry name" value="ATPase_AAA_CS"/>
</dbReference>
<feature type="compositionally biased region" description="Basic and acidic residues" evidence="7">
    <location>
        <begin position="89"/>
        <end position="98"/>
    </location>
</feature>
<evidence type="ECO:0000313" key="10">
    <source>
        <dbReference type="Proteomes" id="UP000582016"/>
    </source>
</evidence>
<dbReference type="AlphaFoldDB" id="A0A8H5J5L8"/>
<evidence type="ECO:0000256" key="1">
    <source>
        <dbReference type="ARBA" id="ARBA00004572"/>
    </source>
</evidence>
<keyword evidence="4 6" id="KW-0067">ATP-binding</keyword>
<evidence type="ECO:0000256" key="2">
    <source>
        <dbReference type="ARBA" id="ARBA00022741"/>
    </source>
</evidence>
<proteinExistence type="inferred from homology"/>
<keyword evidence="3" id="KW-0472">Membrane</keyword>
<accession>A0A8H5J5L8</accession>
<dbReference type="Proteomes" id="UP000582016">
    <property type="component" value="Unassembled WGS sequence"/>
</dbReference>
<name>A0A8H5J5L8_9HYPO</name>
<dbReference type="InterPro" id="IPR027417">
    <property type="entry name" value="P-loop_NTPase"/>
</dbReference>
<dbReference type="InterPro" id="IPR041569">
    <property type="entry name" value="AAA_lid_3"/>
</dbReference>
<dbReference type="PANTHER" id="PTHR45644:SF3">
    <property type="entry name" value="FI08533P-RELATED"/>
    <property type="match status" value="1"/>
</dbReference>
<feature type="domain" description="AAA+ ATPase" evidence="8">
    <location>
        <begin position="159"/>
        <end position="299"/>
    </location>
</feature>
<dbReference type="PROSITE" id="PS00674">
    <property type="entry name" value="AAA"/>
    <property type="match status" value="1"/>
</dbReference>
<organism evidence="9 10">
    <name type="scientific">Fusarium phyllophilum</name>
    <dbReference type="NCBI Taxonomy" id="47803"/>
    <lineage>
        <taxon>Eukaryota</taxon>
        <taxon>Fungi</taxon>
        <taxon>Dikarya</taxon>
        <taxon>Ascomycota</taxon>
        <taxon>Pezizomycotina</taxon>
        <taxon>Sordariomycetes</taxon>
        <taxon>Hypocreomycetidae</taxon>
        <taxon>Hypocreales</taxon>
        <taxon>Nectriaceae</taxon>
        <taxon>Fusarium</taxon>
        <taxon>Fusarium fujikuroi species complex</taxon>
    </lineage>
</organism>
<dbReference type="Gene3D" id="1.10.8.60">
    <property type="match status" value="1"/>
</dbReference>
<keyword evidence="3" id="KW-1000">Mitochondrion outer membrane</keyword>
<dbReference type="GO" id="GO:0005524">
    <property type="term" value="F:ATP binding"/>
    <property type="evidence" value="ECO:0007669"/>
    <property type="project" value="UniProtKB-KW"/>
</dbReference>
<keyword evidence="2 6" id="KW-0547">Nucleotide-binding</keyword>
<comment type="caution">
    <text evidence="9">The sequence shown here is derived from an EMBL/GenBank/DDBJ whole genome shotgun (WGS) entry which is preliminary data.</text>
</comment>
<sequence length="408" mass="45444">MPSESAPWLRWVLGMGERRKLGDVAMDILLFAGMMTAGLYVARNFLNPILSNIADPDKEKHEQARRQAKAHLERLNRHKKDGLDYGDDSDSRTGPRPEDLVLNEYENLVALEMVPPEDISVGFDDIGGLDTIIEELKESIIYPLTMPHLYSHAAPLLSAPSGVLLYGPPGCGKTMLAKAVAHESGASFINLHISTLTEKWYGDSNKIVRAVFSLARKMQPAIIFIDEIDAVLGTRRSGEHEASGMVKAEFMTLWDGLTSSNSSGMPARIMVLGATNRINDIDEAILRRMPKKFPVTLPGTEQRRRILQLILQDTKTDPEHFNLDYVARITAGLSGSDIKEACRDAAMVPVREYMRQHRESGHAMSSVDPRQFRGIRSDDFLGREGGQIKLQPKRRSSGVEELIAEEQD</sequence>
<dbReference type="GO" id="GO:0140570">
    <property type="term" value="P:extraction of mislocalized protein from mitochondrial outer membrane"/>
    <property type="evidence" value="ECO:0007669"/>
    <property type="project" value="TreeGrafter"/>
</dbReference>
<dbReference type="GO" id="GO:0005741">
    <property type="term" value="C:mitochondrial outer membrane"/>
    <property type="evidence" value="ECO:0007669"/>
    <property type="project" value="UniProtKB-SubCell"/>
</dbReference>
<dbReference type="EMBL" id="JAAOAQ010000430">
    <property type="protein sequence ID" value="KAF5547925.1"/>
    <property type="molecule type" value="Genomic_DNA"/>
</dbReference>
<dbReference type="InterPro" id="IPR003959">
    <property type="entry name" value="ATPase_AAA_core"/>
</dbReference>
<dbReference type="GO" id="GO:0140567">
    <property type="term" value="F:membrane protein dislocase activity"/>
    <property type="evidence" value="ECO:0007669"/>
    <property type="project" value="UniProtKB-ARBA"/>
</dbReference>
<evidence type="ECO:0000256" key="3">
    <source>
        <dbReference type="ARBA" id="ARBA00022787"/>
    </source>
</evidence>
<evidence type="ECO:0000256" key="6">
    <source>
        <dbReference type="RuleBase" id="RU003651"/>
    </source>
</evidence>
<keyword evidence="5" id="KW-0496">Mitochondrion</keyword>
<dbReference type="InterPro" id="IPR003593">
    <property type="entry name" value="AAA+_ATPase"/>
</dbReference>
<dbReference type="Pfam" id="PF00004">
    <property type="entry name" value="AAA"/>
    <property type="match status" value="1"/>
</dbReference>
<dbReference type="Pfam" id="PF17862">
    <property type="entry name" value="AAA_lid_3"/>
    <property type="match status" value="1"/>
</dbReference>
<protein>
    <submittedName>
        <fullName evidence="9">MSP1 AAA ATPase</fullName>
    </submittedName>
</protein>
<dbReference type="InterPro" id="IPR051701">
    <property type="entry name" value="Mito_OM_Translocase_MSP1"/>
</dbReference>
<evidence type="ECO:0000313" key="9">
    <source>
        <dbReference type="EMBL" id="KAF5547925.1"/>
    </source>
</evidence>
<evidence type="ECO:0000256" key="5">
    <source>
        <dbReference type="ARBA" id="ARBA00023128"/>
    </source>
</evidence>
<dbReference type="SMART" id="SM00382">
    <property type="entry name" value="AAA"/>
    <property type="match status" value="1"/>
</dbReference>
<dbReference type="SUPFAM" id="SSF52540">
    <property type="entry name" value="P-loop containing nucleoside triphosphate hydrolases"/>
    <property type="match status" value="1"/>
</dbReference>
<dbReference type="Gene3D" id="3.40.50.300">
    <property type="entry name" value="P-loop containing nucleotide triphosphate hydrolases"/>
    <property type="match status" value="1"/>
</dbReference>
<dbReference type="OrthoDB" id="10254455at2759"/>
<dbReference type="PANTHER" id="PTHR45644">
    <property type="entry name" value="AAA ATPASE, PUTATIVE (AFU_ORTHOLOGUE AFUA_2G12920)-RELATED-RELATED"/>
    <property type="match status" value="1"/>
</dbReference>
<evidence type="ECO:0000256" key="4">
    <source>
        <dbReference type="ARBA" id="ARBA00022840"/>
    </source>
</evidence>
<evidence type="ECO:0000259" key="8">
    <source>
        <dbReference type="SMART" id="SM00382"/>
    </source>
</evidence>
<dbReference type="GO" id="GO:0016887">
    <property type="term" value="F:ATP hydrolysis activity"/>
    <property type="evidence" value="ECO:0007669"/>
    <property type="project" value="InterPro"/>
</dbReference>
<gene>
    <name evidence="9" type="ORF">FPHYL_10068</name>
</gene>
<comment type="similarity">
    <text evidence="6">Belongs to the AAA ATPase family.</text>
</comment>
<feature type="region of interest" description="Disordered" evidence="7">
    <location>
        <begin position="383"/>
        <end position="408"/>
    </location>
</feature>
<feature type="region of interest" description="Disordered" evidence="7">
    <location>
        <begin position="79"/>
        <end position="98"/>
    </location>
</feature>
<keyword evidence="10" id="KW-1185">Reference proteome</keyword>